<organism evidence="2 3">
    <name type="scientific">Vibrio aerogenes CECT 7868</name>
    <dbReference type="NCBI Taxonomy" id="1216006"/>
    <lineage>
        <taxon>Bacteria</taxon>
        <taxon>Pseudomonadati</taxon>
        <taxon>Pseudomonadota</taxon>
        <taxon>Gammaproteobacteria</taxon>
        <taxon>Vibrionales</taxon>
        <taxon>Vibrionaceae</taxon>
        <taxon>Vibrio</taxon>
    </lineage>
</organism>
<evidence type="ECO:0008006" key="4">
    <source>
        <dbReference type="Google" id="ProtNLM"/>
    </source>
</evidence>
<dbReference type="STRING" id="1216006.VA7868_02645"/>
<dbReference type="Gene3D" id="3.30.450.40">
    <property type="match status" value="1"/>
</dbReference>
<reference evidence="2 3" key="1">
    <citation type="submission" date="2016-11" db="EMBL/GenBank/DDBJ databases">
        <authorList>
            <person name="Jaros S."/>
            <person name="Januszkiewicz K."/>
            <person name="Wedrychowicz H."/>
        </authorList>
    </citation>
    <scope>NUCLEOTIDE SEQUENCE [LARGE SCALE GENOMIC DNA]</scope>
    <source>
        <strain evidence="2 3">CECT 7868</strain>
    </source>
</reference>
<protein>
    <recommendedName>
        <fullName evidence="4">3',5'-cyclic-nucleotide phosphodiesterase</fullName>
    </recommendedName>
</protein>
<dbReference type="InterPro" id="IPR007435">
    <property type="entry name" value="DUF484"/>
</dbReference>
<keyword evidence="1" id="KW-0175">Coiled coil</keyword>
<accession>A0A1M5ZF21</accession>
<dbReference type="Proteomes" id="UP000184608">
    <property type="component" value="Unassembled WGS sequence"/>
</dbReference>
<dbReference type="EMBL" id="FQXZ01000029">
    <property type="protein sequence ID" value="SHI22759.1"/>
    <property type="molecule type" value="Genomic_DNA"/>
</dbReference>
<dbReference type="InterPro" id="IPR029016">
    <property type="entry name" value="GAF-like_dom_sf"/>
</dbReference>
<proteinExistence type="predicted"/>
<dbReference type="PANTHER" id="PTHR38765">
    <property type="entry name" value="DUF484 DOMAIN-CONTAINING PROTEIN"/>
    <property type="match status" value="1"/>
</dbReference>
<dbReference type="RefSeq" id="WP_370737205.1">
    <property type="nucleotide sequence ID" value="NZ_FQXZ01000029.1"/>
</dbReference>
<sequence>MSSTDIEIEESDALTAEVVAEYLRHHPDFFIHRPELAERLTLPQEPGAVSLAHIQMRRQRQRIESLEEEITALMSLAAGNDRTFQHFMMLQEDILRCDELSEVIRLVEQKAADINLKAYIRLSAPLSVSQYQLDMDYWHNFSRSYIHGGQAYLGRMRKIDRVGLFGPQSVSPEFGSYVVLPLTSRKMNGILAFSSEDGGHFQPSMDTLFLSHLGVVLSHLIDILPWKRS</sequence>
<evidence type="ECO:0000256" key="1">
    <source>
        <dbReference type="SAM" id="Coils"/>
    </source>
</evidence>
<feature type="coiled-coil region" evidence="1">
    <location>
        <begin position="49"/>
        <end position="76"/>
    </location>
</feature>
<evidence type="ECO:0000313" key="2">
    <source>
        <dbReference type="EMBL" id="SHI22759.1"/>
    </source>
</evidence>
<evidence type="ECO:0000313" key="3">
    <source>
        <dbReference type="Proteomes" id="UP000184608"/>
    </source>
</evidence>
<dbReference type="Pfam" id="PF04340">
    <property type="entry name" value="DUF484"/>
    <property type="match status" value="1"/>
</dbReference>
<dbReference type="PANTHER" id="PTHR38765:SF1">
    <property type="entry name" value="DUF484 DOMAIN-CONTAINING PROTEIN"/>
    <property type="match status" value="1"/>
</dbReference>
<dbReference type="AlphaFoldDB" id="A0A1M5ZF21"/>
<gene>
    <name evidence="2" type="ORF">VA7868_02645</name>
</gene>
<keyword evidence="3" id="KW-1185">Reference proteome</keyword>
<name>A0A1M5ZF21_9VIBR</name>